<dbReference type="AlphaFoldDB" id="A0A2P5WQ91"/>
<gene>
    <name evidence="2" type="ORF">GOBAR_AA27393</name>
</gene>
<dbReference type="EMBL" id="KZ666835">
    <property type="protein sequence ID" value="PPR93270.1"/>
    <property type="molecule type" value="Genomic_DNA"/>
</dbReference>
<dbReference type="OrthoDB" id="1907176at2759"/>
<name>A0A2P5WQ91_GOSBA</name>
<evidence type="ECO:0000313" key="2">
    <source>
        <dbReference type="EMBL" id="PPR93270.1"/>
    </source>
</evidence>
<proteinExistence type="predicted"/>
<protein>
    <submittedName>
        <fullName evidence="2">Uncharacterized protein</fullName>
    </submittedName>
</protein>
<reference evidence="2 3" key="1">
    <citation type="submission" date="2015-01" db="EMBL/GenBank/DDBJ databases">
        <title>Genome of allotetraploid Gossypium barbadense reveals genomic plasticity and fiber elongation in cotton evolution.</title>
        <authorList>
            <person name="Chen X."/>
            <person name="Liu X."/>
            <person name="Zhao B."/>
            <person name="Zheng H."/>
            <person name="Hu Y."/>
            <person name="Lu G."/>
            <person name="Yang C."/>
            <person name="Chen J."/>
            <person name="Shan C."/>
            <person name="Zhang L."/>
            <person name="Zhou Y."/>
            <person name="Wang L."/>
            <person name="Guo W."/>
            <person name="Bai Y."/>
            <person name="Ruan J."/>
            <person name="Shangguan X."/>
            <person name="Mao Y."/>
            <person name="Jiang J."/>
            <person name="Zhu Y."/>
            <person name="Lei J."/>
            <person name="Kang H."/>
            <person name="Chen S."/>
            <person name="He X."/>
            <person name="Wang R."/>
            <person name="Wang Y."/>
            <person name="Chen J."/>
            <person name="Wang L."/>
            <person name="Yu S."/>
            <person name="Wang B."/>
            <person name="Wei J."/>
            <person name="Song S."/>
            <person name="Lu X."/>
            <person name="Gao Z."/>
            <person name="Gu W."/>
            <person name="Deng X."/>
            <person name="Ma D."/>
            <person name="Wang S."/>
            <person name="Liang W."/>
            <person name="Fang L."/>
            <person name="Cai C."/>
            <person name="Zhu X."/>
            <person name="Zhou B."/>
            <person name="Zhang Y."/>
            <person name="Chen Z."/>
            <person name="Xu S."/>
            <person name="Zhu R."/>
            <person name="Wang S."/>
            <person name="Zhang T."/>
            <person name="Zhao G."/>
        </authorList>
    </citation>
    <scope>NUCLEOTIDE SEQUENCE [LARGE SCALE GENOMIC DNA]</scope>
    <source>
        <strain evidence="3">cv. Xinhai21</strain>
        <tissue evidence="2">Leaf</tissue>
    </source>
</reference>
<evidence type="ECO:0000256" key="1">
    <source>
        <dbReference type="SAM" id="MobiDB-lite"/>
    </source>
</evidence>
<sequence length="360" mass="40014">MNGDNFTDGIPKFRSILGDITNRAVKRGFSSISDNVRFNSKEEASYRFTKQVCLGEENSIQENPKTPQFEPNPNTSSTCSGETDTSKEGLVPVNEKVSEVIERFDLSDSDDRLDQGEGGITQARGTLDDSCRNDSKDLGVGRLASSEGGCVEWLRLPKSSSQGFRSFELERCVGLKNDGSNLNAGADMLKACSCSFCLKAAYIWSDLHYQDTKGRIAVLKRSQKEASILVQKSCSGKETDIQNLGNPNKSSKLESDLTSQWRSLFLNMEDIFVHESNQLAALLCVMSNFHWTLIDPLGLCGSKLYHLVLREKYTGWSEDVVQRGPGNESTLPQASYIQLKDLRDNCKMDLERITGMPSKR</sequence>
<dbReference type="PANTHER" id="PTHR33924:SF1">
    <property type="entry name" value="DNA-DIRECTED RNA POLYMERASE SUBUNIT BETA"/>
    <property type="match status" value="1"/>
</dbReference>
<evidence type="ECO:0000313" key="3">
    <source>
        <dbReference type="Proteomes" id="UP000239757"/>
    </source>
</evidence>
<feature type="region of interest" description="Disordered" evidence="1">
    <location>
        <begin position="58"/>
        <end position="88"/>
    </location>
</feature>
<organism evidence="2 3">
    <name type="scientific">Gossypium barbadense</name>
    <name type="common">Sea Island cotton</name>
    <name type="synonym">Hibiscus barbadensis</name>
    <dbReference type="NCBI Taxonomy" id="3634"/>
    <lineage>
        <taxon>Eukaryota</taxon>
        <taxon>Viridiplantae</taxon>
        <taxon>Streptophyta</taxon>
        <taxon>Embryophyta</taxon>
        <taxon>Tracheophyta</taxon>
        <taxon>Spermatophyta</taxon>
        <taxon>Magnoliopsida</taxon>
        <taxon>eudicotyledons</taxon>
        <taxon>Gunneridae</taxon>
        <taxon>Pentapetalae</taxon>
        <taxon>rosids</taxon>
        <taxon>malvids</taxon>
        <taxon>Malvales</taxon>
        <taxon>Malvaceae</taxon>
        <taxon>Malvoideae</taxon>
        <taxon>Gossypium</taxon>
    </lineage>
</organism>
<feature type="compositionally biased region" description="Polar residues" evidence="1">
    <location>
        <begin position="58"/>
        <end position="83"/>
    </location>
</feature>
<dbReference type="Proteomes" id="UP000239757">
    <property type="component" value="Unassembled WGS sequence"/>
</dbReference>
<accession>A0A2P5WQ91</accession>
<dbReference type="PANTHER" id="PTHR33924">
    <property type="entry name" value="CATION-TRANSPORTING ATPASE"/>
    <property type="match status" value="1"/>
</dbReference>